<comment type="caution">
    <text evidence="2">The sequence shown here is derived from an EMBL/GenBank/DDBJ whole genome shotgun (WGS) entry which is preliminary data.</text>
</comment>
<reference evidence="2 3" key="1">
    <citation type="submission" date="2021-06" db="EMBL/GenBank/DDBJ databases">
        <authorList>
            <person name="Palmer J.M."/>
        </authorList>
    </citation>
    <scope>NUCLEOTIDE SEQUENCE [LARGE SCALE GENOMIC DNA]</scope>
    <source>
        <strain evidence="2 3">GA_2019</strain>
        <tissue evidence="2">Muscle</tissue>
    </source>
</reference>
<feature type="region of interest" description="Disordered" evidence="1">
    <location>
        <begin position="50"/>
        <end position="70"/>
    </location>
</feature>
<dbReference type="EMBL" id="JAHRIO010042081">
    <property type="protein sequence ID" value="MEQ2172478.1"/>
    <property type="molecule type" value="Genomic_DNA"/>
</dbReference>
<feature type="compositionally biased region" description="Polar residues" evidence="1">
    <location>
        <begin position="50"/>
        <end position="60"/>
    </location>
</feature>
<gene>
    <name evidence="2" type="ORF">GOODEAATRI_021479</name>
</gene>
<protein>
    <recommendedName>
        <fullName evidence="4">Ubinuclein-1</fullName>
    </recommendedName>
</protein>
<proteinExistence type="predicted"/>
<evidence type="ECO:0008006" key="4">
    <source>
        <dbReference type="Google" id="ProtNLM"/>
    </source>
</evidence>
<feature type="non-terminal residue" evidence="2">
    <location>
        <position position="1"/>
    </location>
</feature>
<keyword evidence="3" id="KW-1185">Reference proteome</keyword>
<name>A0ABV0NM37_9TELE</name>
<accession>A0ABV0NM37</accession>
<evidence type="ECO:0000256" key="1">
    <source>
        <dbReference type="SAM" id="MobiDB-lite"/>
    </source>
</evidence>
<dbReference type="Proteomes" id="UP001476798">
    <property type="component" value="Unassembled WGS sequence"/>
</dbReference>
<evidence type="ECO:0000313" key="2">
    <source>
        <dbReference type="EMBL" id="MEQ2172478.1"/>
    </source>
</evidence>
<sequence>LVPFVEPRTKDLVTTPVAGLRSLSTCSSSVQPLFYLHGFSAPIQATVSRTVPQMSQSSSGMKGFKKPNTT</sequence>
<evidence type="ECO:0000313" key="3">
    <source>
        <dbReference type="Proteomes" id="UP001476798"/>
    </source>
</evidence>
<organism evidence="2 3">
    <name type="scientific">Goodea atripinnis</name>
    <dbReference type="NCBI Taxonomy" id="208336"/>
    <lineage>
        <taxon>Eukaryota</taxon>
        <taxon>Metazoa</taxon>
        <taxon>Chordata</taxon>
        <taxon>Craniata</taxon>
        <taxon>Vertebrata</taxon>
        <taxon>Euteleostomi</taxon>
        <taxon>Actinopterygii</taxon>
        <taxon>Neopterygii</taxon>
        <taxon>Teleostei</taxon>
        <taxon>Neoteleostei</taxon>
        <taxon>Acanthomorphata</taxon>
        <taxon>Ovalentaria</taxon>
        <taxon>Atherinomorphae</taxon>
        <taxon>Cyprinodontiformes</taxon>
        <taxon>Goodeidae</taxon>
        <taxon>Goodea</taxon>
    </lineage>
</organism>